<dbReference type="Proteomes" id="UP000321408">
    <property type="component" value="Chromosome"/>
</dbReference>
<dbReference type="InterPro" id="IPR038594">
    <property type="entry name" value="SepF-like_sf"/>
</dbReference>
<dbReference type="RefSeq" id="WP_147661630.1">
    <property type="nucleotide sequence ID" value="NZ_CP042905.2"/>
</dbReference>
<organism evidence="1 2">
    <name type="scientific">Promethearchaeum syntrophicum</name>
    <dbReference type="NCBI Taxonomy" id="2594042"/>
    <lineage>
        <taxon>Archaea</taxon>
        <taxon>Promethearchaeati</taxon>
        <taxon>Promethearchaeota</taxon>
        <taxon>Promethearchaeia</taxon>
        <taxon>Promethearchaeales</taxon>
        <taxon>Promethearchaeaceae</taxon>
        <taxon>Promethearchaeum</taxon>
    </lineage>
</organism>
<reference evidence="1 2" key="2">
    <citation type="journal article" date="2024" name="Int. J. Syst. Evol. Microbiol.">
        <title>Promethearchaeum syntrophicum gen. nov., sp. nov., an anaerobic, obligately syntrophic archaeon, the first isolate of the lineage 'Asgard' archaea, and proposal of the new archaeal phylum Promethearchaeota phyl. nov. and kingdom Promethearchaeati regn. nov.</title>
        <authorList>
            <person name="Imachi H."/>
            <person name="Nobu M.K."/>
            <person name="Kato S."/>
            <person name="Takaki Y."/>
            <person name="Miyazaki M."/>
            <person name="Miyata M."/>
            <person name="Ogawara M."/>
            <person name="Saito Y."/>
            <person name="Sakai S."/>
            <person name="Tahara Y.O."/>
            <person name="Takano Y."/>
            <person name="Tasumi E."/>
            <person name="Uematsu K."/>
            <person name="Yoshimura T."/>
            <person name="Itoh T."/>
            <person name="Ohkuma M."/>
            <person name="Takai K."/>
        </authorList>
    </citation>
    <scope>NUCLEOTIDE SEQUENCE [LARGE SCALE GENOMIC DNA]</scope>
    <source>
        <strain evidence="1 2">MK-D1</strain>
    </source>
</reference>
<evidence type="ECO:0000313" key="2">
    <source>
        <dbReference type="Proteomes" id="UP000321408"/>
    </source>
</evidence>
<proteinExistence type="predicted"/>
<reference evidence="1 2" key="1">
    <citation type="journal article" date="2020" name="Nature">
        <title>Isolation of an archaeon at the prokaryote-eukaryote interface.</title>
        <authorList>
            <person name="Imachi H."/>
            <person name="Nobu M.K."/>
            <person name="Nakahara N."/>
            <person name="Morono Y."/>
            <person name="Ogawara M."/>
            <person name="Takaki Y."/>
            <person name="Takano Y."/>
            <person name="Uematsu K."/>
            <person name="Ikuta T."/>
            <person name="Ito M."/>
            <person name="Matsui Y."/>
            <person name="Miyazaki M."/>
            <person name="Murata K."/>
            <person name="Saito Y."/>
            <person name="Sakai S."/>
            <person name="Song C."/>
            <person name="Tasumi E."/>
            <person name="Yamanaka Y."/>
            <person name="Yamaguchi T."/>
            <person name="Kamagata Y."/>
            <person name="Tamaki H."/>
            <person name="Takai K."/>
        </authorList>
    </citation>
    <scope>NUCLEOTIDE SEQUENCE [LARGE SCALE GENOMIC DNA]</scope>
    <source>
        <strain evidence="1 2">MK-D1</strain>
    </source>
</reference>
<dbReference type="AlphaFoldDB" id="A0A5B9D793"/>
<accession>A0A5B9D793</accession>
<dbReference type="EMBL" id="CP042905">
    <property type="protein sequence ID" value="QEE14687.1"/>
    <property type="molecule type" value="Genomic_DNA"/>
</dbReference>
<name>A0A5B9D793_9ARCH</name>
<sequence length="115" mass="13295">MGMFSRKKKKEYTHFTKRLTNSIYIKQIAIHSNSDFTTLKHNLLDGHIMVCDLTPLVRIAKGLHGSKEGNKHILHNQLQQIKKYCLQHGGNVTKLKESILLITPNINFKLQNFIK</sequence>
<dbReference type="Gene3D" id="3.30.110.150">
    <property type="entry name" value="SepF-like protein"/>
    <property type="match status" value="1"/>
</dbReference>
<keyword evidence="2" id="KW-1185">Reference proteome</keyword>
<dbReference type="GeneID" id="41328501"/>
<gene>
    <name evidence="1" type="ORF">DSAG12_00500</name>
</gene>
<dbReference type="KEGG" id="psyt:DSAG12_00500"/>
<protein>
    <submittedName>
        <fullName evidence="1">Uncharacterized protein</fullName>
    </submittedName>
</protein>
<dbReference type="OrthoDB" id="56189at2157"/>
<evidence type="ECO:0000313" key="1">
    <source>
        <dbReference type="EMBL" id="QEE14687.1"/>
    </source>
</evidence>